<dbReference type="AlphaFoldDB" id="A0A1X7C2D9"/>
<dbReference type="InterPro" id="IPR016878">
    <property type="entry name" value="MICAH-like"/>
</dbReference>
<sequence length="191" mass="21583">MKCERTKYCSRFILVTVILFAFFVSGCAKKNVPLKATITVAEVENAQKQWADMLIEVGKIHSEKGDYKAAAQNLINQLYAYNYEKGVVLFKPTKAKIHPYRKTVEGALSYFVGENPEFSEDTGFALAPWVDIKFKNDEMYMHGDMAIAMGEYFFTDAKGNMAKVEYTFGYIKDANGALKIVLHHSSLPYQG</sequence>
<protein>
    <recommendedName>
        <fullName evidence="3">Phosphoribosyl-AMP cyclohydrolase</fullName>
    </recommendedName>
</protein>
<proteinExistence type="predicted"/>
<dbReference type="SUPFAM" id="SSF54427">
    <property type="entry name" value="NTF2-like"/>
    <property type="match status" value="1"/>
</dbReference>
<reference evidence="2" key="1">
    <citation type="submission" date="2017-04" db="EMBL/GenBank/DDBJ databases">
        <authorList>
            <person name="Varghese N."/>
            <person name="Submissions S."/>
        </authorList>
    </citation>
    <scope>NUCLEOTIDE SEQUENCE [LARGE SCALE GENOMIC DNA]</scope>
    <source>
        <strain evidence="2">K3S</strain>
    </source>
</reference>
<accession>A0A1X7C2D9</accession>
<dbReference type="RefSeq" id="WP_137982470.1">
    <property type="nucleotide sequence ID" value="NZ_FWZU01000001.1"/>
</dbReference>
<evidence type="ECO:0000313" key="2">
    <source>
        <dbReference type="Proteomes" id="UP000192906"/>
    </source>
</evidence>
<evidence type="ECO:0008006" key="3">
    <source>
        <dbReference type="Google" id="ProtNLM"/>
    </source>
</evidence>
<dbReference type="STRING" id="1519643.SAMN06295933_0205"/>
<dbReference type="Proteomes" id="UP000192906">
    <property type="component" value="Unassembled WGS sequence"/>
</dbReference>
<dbReference type="InterPro" id="IPR032710">
    <property type="entry name" value="NTF2-like_dom_sf"/>
</dbReference>
<dbReference type="OrthoDB" id="9807600at2"/>
<name>A0A1X7C2D9_9BACT</name>
<dbReference type="EMBL" id="FWZU01000001">
    <property type="protein sequence ID" value="SME88779.1"/>
    <property type="molecule type" value="Genomic_DNA"/>
</dbReference>
<dbReference type="PROSITE" id="PS51257">
    <property type="entry name" value="PROKAR_LIPOPROTEIN"/>
    <property type="match status" value="1"/>
</dbReference>
<dbReference type="PIRSF" id="PIRSF028288">
    <property type="entry name" value="UCP028288"/>
    <property type="match status" value="1"/>
</dbReference>
<dbReference type="Gene3D" id="3.10.450.50">
    <property type="match status" value="1"/>
</dbReference>
<gene>
    <name evidence="1" type="ORF">SAMN06295933_0205</name>
</gene>
<keyword evidence="2" id="KW-1185">Reference proteome</keyword>
<evidence type="ECO:0000313" key="1">
    <source>
        <dbReference type="EMBL" id="SME88779.1"/>
    </source>
</evidence>
<organism evidence="1 2">
    <name type="scientific">Desulfovibrio gilichinskyi</name>
    <dbReference type="NCBI Taxonomy" id="1519643"/>
    <lineage>
        <taxon>Bacteria</taxon>
        <taxon>Pseudomonadati</taxon>
        <taxon>Thermodesulfobacteriota</taxon>
        <taxon>Desulfovibrionia</taxon>
        <taxon>Desulfovibrionales</taxon>
        <taxon>Desulfovibrionaceae</taxon>
        <taxon>Desulfovibrio</taxon>
    </lineage>
</organism>